<reference evidence="1 2" key="1">
    <citation type="submission" date="2016-11" db="EMBL/GenBank/DDBJ databases">
        <title>Draft Genome Sequences of Nine Cyanobacterial Strains from Diverse Habitats.</title>
        <authorList>
            <person name="Zhu T."/>
            <person name="Hou S."/>
            <person name="Lu X."/>
            <person name="Hess W.R."/>
        </authorList>
    </citation>
    <scope>NUCLEOTIDE SEQUENCE [LARGE SCALE GENOMIC DNA]</scope>
    <source>
        <strain evidence="1 2">NIES-593</strain>
    </source>
</reference>
<dbReference type="AlphaFoldDB" id="A0A1U7HCM6"/>
<sequence length="238" mass="27087">MRKANLSITTVLVGISTVILGTVPAQGFNIVYKDPLISLRNLEPLEYATPSGDKGKVWVDSPLEKLRPPSGELLELFRQQFSDWEFEAFFRPVYGDFVVNDYRACPPGACGIGLLVGGLLDLDYLPRKFFDPELGKEYNDFPDPTTGRVQWIQWVENNHSLQGGHGVEERVLDTKSNTPFYYGERLLKNMNDPNYFLRNKEVPIFSLTLLGEQTFGRITTGLPISTWHIKKKKIRAKF</sequence>
<accession>A0A1U7HCM6</accession>
<evidence type="ECO:0000313" key="1">
    <source>
        <dbReference type="EMBL" id="OKH21336.1"/>
    </source>
</evidence>
<keyword evidence="2" id="KW-1185">Reference proteome</keyword>
<evidence type="ECO:0000313" key="2">
    <source>
        <dbReference type="Proteomes" id="UP000186868"/>
    </source>
</evidence>
<comment type="caution">
    <text evidence="1">The sequence shown here is derived from an EMBL/GenBank/DDBJ whole genome shotgun (WGS) entry which is preliminary data.</text>
</comment>
<organism evidence="1 2">
    <name type="scientific">Hydrococcus rivularis NIES-593</name>
    <dbReference type="NCBI Taxonomy" id="1921803"/>
    <lineage>
        <taxon>Bacteria</taxon>
        <taxon>Bacillati</taxon>
        <taxon>Cyanobacteriota</taxon>
        <taxon>Cyanophyceae</taxon>
        <taxon>Pleurocapsales</taxon>
        <taxon>Hydrococcaceae</taxon>
        <taxon>Hydrococcus</taxon>
    </lineage>
</organism>
<proteinExistence type="predicted"/>
<dbReference type="RefSeq" id="WP_073600571.1">
    <property type="nucleotide sequence ID" value="NZ_MRCB01000021.1"/>
</dbReference>
<protein>
    <submittedName>
        <fullName evidence="1">Uncharacterized protein</fullName>
    </submittedName>
</protein>
<dbReference type="EMBL" id="MRCB01000021">
    <property type="protein sequence ID" value="OKH21336.1"/>
    <property type="molecule type" value="Genomic_DNA"/>
</dbReference>
<name>A0A1U7HCM6_9CYAN</name>
<gene>
    <name evidence="1" type="ORF">NIES593_16190</name>
</gene>
<dbReference type="Proteomes" id="UP000186868">
    <property type="component" value="Unassembled WGS sequence"/>
</dbReference>